<dbReference type="Pfam" id="PF16178">
    <property type="entry name" value="Anoct_dimer"/>
    <property type="match status" value="1"/>
</dbReference>
<gene>
    <name evidence="2" type="ORF">HPBE_LOCUS25036</name>
</gene>
<protein>
    <submittedName>
        <fullName evidence="4">Anoct_dimer domain-containing protein</fullName>
    </submittedName>
</protein>
<feature type="domain" description="Anoctamin dimerisation" evidence="1">
    <location>
        <begin position="30"/>
        <end position="96"/>
    </location>
</feature>
<organism evidence="3 4">
    <name type="scientific">Heligmosomoides polygyrus</name>
    <name type="common">Parasitic roundworm</name>
    <dbReference type="NCBI Taxonomy" id="6339"/>
    <lineage>
        <taxon>Eukaryota</taxon>
        <taxon>Metazoa</taxon>
        <taxon>Ecdysozoa</taxon>
        <taxon>Nematoda</taxon>
        <taxon>Chromadorea</taxon>
        <taxon>Rhabditida</taxon>
        <taxon>Rhabditina</taxon>
        <taxon>Rhabditomorpha</taxon>
        <taxon>Strongyloidea</taxon>
        <taxon>Heligmosomidae</taxon>
        <taxon>Heligmosomoides</taxon>
    </lineage>
</organism>
<dbReference type="InterPro" id="IPR032394">
    <property type="entry name" value="Anoct_dimer"/>
</dbReference>
<dbReference type="AlphaFoldDB" id="A0A183GQR8"/>
<keyword evidence="3" id="KW-1185">Reference proteome</keyword>
<dbReference type="OrthoDB" id="296386at2759"/>
<dbReference type="WBParaSite" id="HPBE_0002503801-mRNA-1">
    <property type="protein sequence ID" value="HPBE_0002503801-mRNA-1"/>
    <property type="gene ID" value="HPBE_0002503801"/>
</dbReference>
<dbReference type="Proteomes" id="UP000050761">
    <property type="component" value="Unassembled WGS sequence"/>
</dbReference>
<evidence type="ECO:0000313" key="3">
    <source>
        <dbReference type="Proteomes" id="UP000050761"/>
    </source>
</evidence>
<evidence type="ECO:0000313" key="2">
    <source>
        <dbReference type="EMBL" id="VDP48716.1"/>
    </source>
</evidence>
<evidence type="ECO:0000313" key="4">
    <source>
        <dbReference type="WBParaSite" id="HPBE_0002503801-mRNA-1"/>
    </source>
</evidence>
<dbReference type="EMBL" id="UZAH01037248">
    <property type="protein sequence ID" value="VDP48716.1"/>
    <property type="molecule type" value="Genomic_DNA"/>
</dbReference>
<reference evidence="4" key="2">
    <citation type="submission" date="2019-09" db="UniProtKB">
        <authorList>
            <consortium name="WormBaseParasite"/>
        </authorList>
    </citation>
    <scope>IDENTIFICATION</scope>
</reference>
<proteinExistence type="predicted"/>
<evidence type="ECO:0000259" key="1">
    <source>
        <dbReference type="Pfam" id="PF16178"/>
    </source>
</evidence>
<sequence>MEKASCSNPSHALRASCEVDYPYFPFRIPVDYVLVSRTDNLSRQYHMTLFEKAARKEGLIINHDYAGPICFTLISTPFHRLCREAEKMQMSFPLKDCPVNPAAPACCVTLSNMFITDDTGKA</sequence>
<name>A0A183GQR8_HELPZ</name>
<dbReference type="GO" id="GO:0046983">
    <property type="term" value="F:protein dimerization activity"/>
    <property type="evidence" value="ECO:0007669"/>
    <property type="project" value="InterPro"/>
</dbReference>
<accession>A0A183GQR8</accession>
<accession>A0A3P8HZJ0</accession>
<reference evidence="2 3" key="1">
    <citation type="submission" date="2018-11" db="EMBL/GenBank/DDBJ databases">
        <authorList>
            <consortium name="Pathogen Informatics"/>
        </authorList>
    </citation>
    <scope>NUCLEOTIDE SEQUENCE [LARGE SCALE GENOMIC DNA]</scope>
</reference>